<accession>A0A2U1JYN5</accession>
<sequence length="136" mass="15686">MCVDLIIDGVLIAQVYNMNKIEGVAFPTPSDATFQFGFGEIENDKVLIPHIHKRVKREIETTSEFLYVISGEMIVDVLGEDEKFIERVVLTDNMGLLQFIGGHRIELKSKTKYFEIKQGPYYGRDFDKYNVKFDNI</sequence>
<evidence type="ECO:0000313" key="1">
    <source>
        <dbReference type="EMBL" id="PWA09908.1"/>
    </source>
</evidence>
<dbReference type="SUPFAM" id="SSF51182">
    <property type="entry name" value="RmlC-like cupins"/>
    <property type="match status" value="1"/>
</dbReference>
<gene>
    <name evidence="1" type="ORF">DB891_06980</name>
</gene>
<protein>
    <recommendedName>
        <fullName evidence="3">Cupin</fullName>
    </recommendedName>
</protein>
<evidence type="ECO:0000313" key="2">
    <source>
        <dbReference type="Proteomes" id="UP000245618"/>
    </source>
</evidence>
<dbReference type="EMBL" id="QCZH01000005">
    <property type="protein sequence ID" value="PWA09908.1"/>
    <property type="molecule type" value="Genomic_DNA"/>
</dbReference>
<comment type="caution">
    <text evidence="1">The sequence shown here is derived from an EMBL/GenBank/DDBJ whole genome shotgun (WGS) entry which is preliminary data.</text>
</comment>
<keyword evidence="2" id="KW-1185">Reference proteome</keyword>
<dbReference type="AlphaFoldDB" id="A0A2U1JYN5"/>
<dbReference type="InterPro" id="IPR011051">
    <property type="entry name" value="RmlC_Cupin_sf"/>
</dbReference>
<name>A0A2U1JYN5_9FLAO</name>
<dbReference type="Proteomes" id="UP000245618">
    <property type="component" value="Unassembled WGS sequence"/>
</dbReference>
<reference evidence="1 2" key="1">
    <citation type="submission" date="2018-04" db="EMBL/GenBank/DDBJ databases">
        <title>Flavobacterium sp. nov., isolated from glacier ice.</title>
        <authorList>
            <person name="Liu Q."/>
            <person name="Xin Y.-H."/>
        </authorList>
    </citation>
    <scope>NUCLEOTIDE SEQUENCE [LARGE SCALE GENOMIC DNA]</scope>
    <source>
        <strain evidence="1 2">LB2P30</strain>
    </source>
</reference>
<organism evidence="1 2">
    <name type="scientific">Flavobacterium laiguense</name>
    <dbReference type="NCBI Taxonomy" id="2169409"/>
    <lineage>
        <taxon>Bacteria</taxon>
        <taxon>Pseudomonadati</taxon>
        <taxon>Bacteroidota</taxon>
        <taxon>Flavobacteriia</taxon>
        <taxon>Flavobacteriales</taxon>
        <taxon>Flavobacteriaceae</taxon>
        <taxon>Flavobacterium</taxon>
    </lineage>
</organism>
<dbReference type="OrthoDB" id="9796518at2"/>
<dbReference type="RefSeq" id="WP_116761941.1">
    <property type="nucleotide sequence ID" value="NZ_QCZH01000005.1"/>
</dbReference>
<proteinExistence type="predicted"/>
<evidence type="ECO:0008006" key="3">
    <source>
        <dbReference type="Google" id="ProtNLM"/>
    </source>
</evidence>